<comment type="subcellular location">
    <subcellularLocation>
        <location evidence="1">Membrane</location>
        <topology evidence="1">Multi-pass membrane protein</topology>
    </subcellularLocation>
</comment>
<proteinExistence type="predicted"/>
<feature type="transmembrane region" description="Helical" evidence="5">
    <location>
        <begin position="319"/>
        <end position="343"/>
    </location>
</feature>
<feature type="transmembrane region" description="Helical" evidence="5">
    <location>
        <begin position="92"/>
        <end position="108"/>
    </location>
</feature>
<dbReference type="InterPro" id="IPR004342">
    <property type="entry name" value="EXS_C"/>
</dbReference>
<protein>
    <submittedName>
        <fullName evidence="7">ER protein</fullName>
    </submittedName>
</protein>
<dbReference type="PANTHER" id="PTHR10783">
    <property type="entry name" value="XENOTROPIC AND POLYTROPIC RETROVIRUS RECEPTOR 1-RELATED"/>
    <property type="match status" value="1"/>
</dbReference>
<keyword evidence="4 5" id="KW-0472">Membrane</keyword>
<keyword evidence="8" id="KW-1185">Reference proteome</keyword>
<reference evidence="7 8" key="1">
    <citation type="journal article" date="2023" name="G3 (Bethesda)">
        <title>A high-quality reference genome for the fission yeast Schizosaccharomyces osmophilus.</title>
        <authorList>
            <person name="Jia G.S."/>
            <person name="Zhang W.C."/>
            <person name="Liang Y."/>
            <person name="Liu X.H."/>
            <person name="Rhind N."/>
            <person name="Pidoux A."/>
            <person name="Brysch-Herzberg M."/>
            <person name="Du L.L."/>
        </authorList>
    </citation>
    <scope>NUCLEOTIDE SEQUENCE [LARGE SCALE GENOMIC DNA]</scope>
    <source>
        <strain evidence="7 8">CBS 15793</strain>
    </source>
</reference>
<evidence type="ECO:0000256" key="1">
    <source>
        <dbReference type="ARBA" id="ARBA00004141"/>
    </source>
</evidence>
<evidence type="ECO:0000259" key="6">
    <source>
        <dbReference type="PROSITE" id="PS51380"/>
    </source>
</evidence>
<evidence type="ECO:0000256" key="2">
    <source>
        <dbReference type="ARBA" id="ARBA00022692"/>
    </source>
</evidence>
<feature type="transmembrane region" description="Helical" evidence="5">
    <location>
        <begin position="13"/>
        <end position="36"/>
    </location>
</feature>
<feature type="transmembrane region" description="Helical" evidence="5">
    <location>
        <begin position="219"/>
        <end position="236"/>
    </location>
</feature>
<dbReference type="KEGG" id="som:SOMG_02082"/>
<dbReference type="PANTHER" id="PTHR10783:SF136">
    <property type="entry name" value="PROTEIN ERD1 HOMOLOG 1"/>
    <property type="match status" value="1"/>
</dbReference>
<feature type="transmembrane region" description="Helical" evidence="5">
    <location>
        <begin position="152"/>
        <end position="168"/>
    </location>
</feature>
<feature type="transmembrane region" description="Helical" evidence="5">
    <location>
        <begin position="65"/>
        <end position="86"/>
    </location>
</feature>
<accession>A0AAF0AUV7</accession>
<dbReference type="GO" id="GO:0005737">
    <property type="term" value="C:cytoplasm"/>
    <property type="evidence" value="ECO:0007669"/>
    <property type="project" value="TreeGrafter"/>
</dbReference>
<dbReference type="Pfam" id="PF03124">
    <property type="entry name" value="EXS"/>
    <property type="match status" value="1"/>
</dbReference>
<name>A0AAF0AUV7_9SCHI</name>
<dbReference type="PROSITE" id="PS51380">
    <property type="entry name" value="EXS"/>
    <property type="match status" value="1"/>
</dbReference>
<dbReference type="AlphaFoldDB" id="A0AAF0AUV7"/>
<evidence type="ECO:0000256" key="5">
    <source>
        <dbReference type="SAM" id="Phobius"/>
    </source>
</evidence>
<feature type="domain" description="EXS" evidence="6">
    <location>
        <begin position="175"/>
        <end position="370"/>
    </location>
</feature>
<keyword evidence="3 5" id="KW-1133">Transmembrane helix</keyword>
<dbReference type="EMBL" id="CP115611">
    <property type="protein sequence ID" value="WBW72901.1"/>
    <property type="molecule type" value="Genomic_DNA"/>
</dbReference>
<evidence type="ECO:0000256" key="4">
    <source>
        <dbReference type="ARBA" id="ARBA00023136"/>
    </source>
</evidence>
<dbReference type="Proteomes" id="UP001212411">
    <property type="component" value="Chromosome 1"/>
</dbReference>
<dbReference type="GeneID" id="80875564"/>
<sequence>MIDLNKLVDYMPLILRLYFLVLFGLYSFTFALWLLYAYRVDVFALLNNPLPVNRLNQYQAPLYRLTYKLSIIGTFLFVAAEIIYVLTESSELSYIPVAIFCVIIFMPVRKLQYFQRKVFIRQCLRISTGKYAVECKFPDIIFSDLLTSYSRVIADLWLAGAILIYIVGKPTSSRRKELENEAIMSLIAAYPYAIRFRQCLIERAHADNEQGQFWSTMNAIKYLTAFPAIFLGIVGNQRMTFMWFLWNASSAINSTYSFWWDVSQDWNLDFLKDPLNDKSWKFQTRRPFSIVVYIFFSALDFILRMSWVVRVLSERHTSFFATDFGIFLMQFLEVFRRCIWVFFRIEAEASKTMAYLSVHGFNDDALSHPE</sequence>
<evidence type="ECO:0000313" key="7">
    <source>
        <dbReference type="EMBL" id="WBW72901.1"/>
    </source>
</evidence>
<feature type="transmembrane region" description="Helical" evidence="5">
    <location>
        <begin position="288"/>
        <end position="307"/>
    </location>
</feature>
<organism evidence="7 8">
    <name type="scientific">Schizosaccharomyces osmophilus</name>
    <dbReference type="NCBI Taxonomy" id="2545709"/>
    <lineage>
        <taxon>Eukaryota</taxon>
        <taxon>Fungi</taxon>
        <taxon>Dikarya</taxon>
        <taxon>Ascomycota</taxon>
        <taxon>Taphrinomycotina</taxon>
        <taxon>Schizosaccharomycetes</taxon>
        <taxon>Schizosaccharomycetales</taxon>
        <taxon>Schizosaccharomycetaceae</taxon>
        <taxon>Schizosaccharomyces</taxon>
    </lineage>
</organism>
<dbReference type="RefSeq" id="XP_056037144.1">
    <property type="nucleotide sequence ID" value="XM_056180875.1"/>
</dbReference>
<dbReference type="GO" id="GO:0016020">
    <property type="term" value="C:membrane"/>
    <property type="evidence" value="ECO:0007669"/>
    <property type="project" value="UniProtKB-SubCell"/>
</dbReference>
<evidence type="ECO:0000256" key="3">
    <source>
        <dbReference type="ARBA" id="ARBA00022989"/>
    </source>
</evidence>
<evidence type="ECO:0000313" key="8">
    <source>
        <dbReference type="Proteomes" id="UP001212411"/>
    </source>
</evidence>
<keyword evidence="2 5" id="KW-0812">Transmembrane</keyword>
<gene>
    <name evidence="7" type="primary">erd1</name>
    <name evidence="7" type="ORF">SOMG_02082</name>
</gene>